<sequence length="188" mass="20127">MSRVALSRLEVTQGELRPGPDGQLTVEGPRMRAVVPGTSAAAAELRFTVLGSTHQQVALASGEQRQQVGLKLRALDGCNLVYVMWRLAPKPGIVVNYKRNPGQHTSGECGNRGYTTVRPARQVRVGAPAPGTSHTLRAALDGGTLRVWADGELVWEGDLPEEALAMNGPVGLRSDNVRLALQFYGPLP</sequence>
<protein>
    <submittedName>
        <fullName evidence="1">Uncharacterized protein</fullName>
    </submittedName>
</protein>
<evidence type="ECO:0000313" key="2">
    <source>
        <dbReference type="Proteomes" id="UP000518300"/>
    </source>
</evidence>
<accession>A0A848LAB1</accession>
<proteinExistence type="predicted"/>
<organism evidence="1 2">
    <name type="scientific">Pyxidicoccus fallax</name>
    <dbReference type="NCBI Taxonomy" id="394095"/>
    <lineage>
        <taxon>Bacteria</taxon>
        <taxon>Pseudomonadati</taxon>
        <taxon>Myxococcota</taxon>
        <taxon>Myxococcia</taxon>
        <taxon>Myxococcales</taxon>
        <taxon>Cystobacterineae</taxon>
        <taxon>Myxococcaceae</taxon>
        <taxon>Pyxidicoccus</taxon>
    </lineage>
</organism>
<dbReference type="AlphaFoldDB" id="A0A848LAB1"/>
<dbReference type="EMBL" id="JABBJJ010000040">
    <property type="protein sequence ID" value="NMO15454.1"/>
    <property type="molecule type" value="Genomic_DNA"/>
</dbReference>
<dbReference type="Proteomes" id="UP000518300">
    <property type="component" value="Unassembled WGS sequence"/>
</dbReference>
<dbReference type="Gene3D" id="2.60.120.560">
    <property type="entry name" value="Exo-inulinase, domain 1"/>
    <property type="match status" value="1"/>
</dbReference>
<gene>
    <name evidence="1" type="ORF">HG543_11400</name>
</gene>
<keyword evidence="2" id="KW-1185">Reference proteome</keyword>
<reference evidence="1 2" key="1">
    <citation type="submission" date="2020-04" db="EMBL/GenBank/DDBJ databases">
        <title>Draft genome of Pyxidicoccus fallax type strain.</title>
        <authorList>
            <person name="Whitworth D.E."/>
        </authorList>
    </citation>
    <scope>NUCLEOTIDE SEQUENCE [LARGE SCALE GENOMIC DNA]</scope>
    <source>
        <strain evidence="1 2">DSM 14698</strain>
    </source>
</reference>
<comment type="caution">
    <text evidence="1">The sequence shown here is derived from an EMBL/GenBank/DDBJ whole genome shotgun (WGS) entry which is preliminary data.</text>
</comment>
<evidence type="ECO:0000313" key="1">
    <source>
        <dbReference type="EMBL" id="NMO15454.1"/>
    </source>
</evidence>
<name>A0A848LAB1_9BACT</name>